<protein>
    <submittedName>
        <fullName evidence="3">PIR Superfamily Protein</fullName>
    </submittedName>
</protein>
<keyword evidence="4" id="KW-1185">Reference proteome</keyword>
<keyword evidence="2" id="KW-0812">Transmembrane</keyword>
<evidence type="ECO:0000256" key="1">
    <source>
        <dbReference type="SAM" id="MobiDB-lite"/>
    </source>
</evidence>
<evidence type="ECO:0000313" key="4">
    <source>
        <dbReference type="Proteomes" id="UP000078555"/>
    </source>
</evidence>
<dbReference type="InterPro" id="IPR008780">
    <property type="entry name" value="Plasmodium_Vir"/>
</dbReference>
<evidence type="ECO:0000256" key="2">
    <source>
        <dbReference type="SAM" id="Phobius"/>
    </source>
</evidence>
<organism evidence="3 4">
    <name type="scientific">Plasmodium ovale wallikeri</name>
    <dbReference type="NCBI Taxonomy" id="864142"/>
    <lineage>
        <taxon>Eukaryota</taxon>
        <taxon>Sar</taxon>
        <taxon>Alveolata</taxon>
        <taxon>Apicomplexa</taxon>
        <taxon>Aconoidasida</taxon>
        <taxon>Haemosporida</taxon>
        <taxon>Plasmodiidae</taxon>
        <taxon>Plasmodium</taxon>
        <taxon>Plasmodium (Plasmodium)</taxon>
    </lineage>
</organism>
<sequence>MTEIREKDQTPHKFDNELNNTADESSLQNLSVYGVIQALDPGPAARTFLAKSLRNIELIRTQYSGSAEKRCRDVNFWTDENIERNISNTELNDVTICLTAIFNAVKWKTQDENGICKRVTSNYSPDIKKLRKDLDDFCEIRDELRCTMLKSFSDCLQYNSYIEKKKKYFSLETNLCKDNSCEIDNKCTLNNIDITFPSINCHELHNMQKKIQKEPVATKYSSLEIGFFLILSFLAIFLILLFLSKMTPLGSLIRNYLIRRNIIKKKINEEEYDELFQYSFDSEPADSGSRVYNIDYTSLRN</sequence>
<feature type="transmembrane region" description="Helical" evidence="2">
    <location>
        <begin position="225"/>
        <end position="244"/>
    </location>
</feature>
<dbReference type="AlphaFoldDB" id="A0A1A9APA5"/>
<dbReference type="EMBL" id="FLRD01001740">
    <property type="protein sequence ID" value="SBT58054.1"/>
    <property type="molecule type" value="Genomic_DNA"/>
</dbReference>
<reference evidence="4" key="1">
    <citation type="submission" date="2016-05" db="EMBL/GenBank/DDBJ databases">
        <authorList>
            <person name="Naeem R."/>
        </authorList>
    </citation>
    <scope>NUCLEOTIDE SEQUENCE [LARGE SCALE GENOMIC DNA]</scope>
</reference>
<feature type="region of interest" description="Disordered" evidence="1">
    <location>
        <begin position="1"/>
        <end position="20"/>
    </location>
</feature>
<keyword evidence="2" id="KW-1133">Transmembrane helix</keyword>
<gene>
    <name evidence="3" type="ORF">POVWA1_085340</name>
</gene>
<name>A0A1A9APA5_PLAOA</name>
<keyword evidence="2" id="KW-0472">Membrane</keyword>
<proteinExistence type="predicted"/>
<dbReference type="Proteomes" id="UP000078555">
    <property type="component" value="Unassembled WGS sequence"/>
</dbReference>
<dbReference type="Pfam" id="PF05795">
    <property type="entry name" value="Plasmodium_Vir"/>
    <property type="match status" value="2"/>
</dbReference>
<feature type="compositionally biased region" description="Basic and acidic residues" evidence="1">
    <location>
        <begin position="1"/>
        <end position="16"/>
    </location>
</feature>
<evidence type="ECO:0000313" key="3">
    <source>
        <dbReference type="EMBL" id="SBT58054.1"/>
    </source>
</evidence>
<accession>A0A1A9APA5</accession>